<proteinExistence type="predicted"/>
<feature type="region of interest" description="Disordered" evidence="2">
    <location>
        <begin position="1632"/>
        <end position="1652"/>
    </location>
</feature>
<protein>
    <submittedName>
        <fullName evidence="4">(thale cress) hypothetical protein</fullName>
    </submittedName>
</protein>
<dbReference type="Pfam" id="PF22486">
    <property type="entry name" value="MATH_2"/>
    <property type="match status" value="8"/>
</dbReference>
<feature type="domain" description="MATH" evidence="3">
    <location>
        <begin position="1110"/>
        <end position="1245"/>
    </location>
</feature>
<sequence length="2646" mass="296747">MKKQISSEAMLSSSSSAADQSHPSISSEKPLSSSRDESGGAQEIVAVDRPGEYTALCRWTVESFTRVKAKALWSKYFDVGGYDCRLLVYPRGDSQALPGSISIYLQIIDPRGTSSSLWDCFASYQLSIINHVDDSLTIRKNSWHRFSNKKRSHGWCDFTLNSSVLDPKMGFLFNNDSLLITADIMILNESVSFSIDNNNEENSVVGSMTDVLSGTFTWTVENFSLFKEMIKTQKITSPVFVAGECFLRIGVYQSVVNAQEYFSMCLDSTDTEKSVLSDKSSWCLFSMSALNQKHGCTNMNKESYGRFAADNKSGDNTGLGWNDYMKMSDFVNPDAGYLLDDKAVFSTSFDVIKEFSSFTKNGTGNGYMGKFSWRIENFTSLVDLLEKRKITGLYIKSKRFQIGNRDCRLIVYPRGQSQPPSHLSIFLEVTDSRSSSSDWSCFVSHRLSVVNQRSEEKSVTKESQNRFSKAEKDWGWREFVTLTSLFDQDSGFLVQDSVVFSAEVLMLKETSLTKDYKKAGSGNSVSQIDKTVKSSFTWKVENFLAFKEIMEKRKLFSKFFQAGGCELRIGVYESFDTICIYLESGQSAGNDVDNNLWVKYKMGILNQKNPAKSVWKESSICTKTWNNSVLQFMKVSDMLEADAGFLVRDTVVFVCEILDCCPWFEFSDLEVLASDDVQDALTTNPDEVIGSEKSEEDTFRQTKTAIEMMKQSSSEAVSSSSSSAAADQSHPSVSSSSSEKPLSSSSISPAEDLQVGSSRDGSGGAQEIVAVDRPGEYSALCRWTVESFTRVKAKALWSKYFDVGGYDCRLLVYPRGDSQALPGYISIYLQIMDPRGTTSSRWDCFASYRLSIVNLVDDSLTIHKDSWHRFSSKKKSHGWCDFTLNSSILDPKMGFLFNNDSLLITADILILNESVSFSRDNNNEGQSLYKENSIAGPMPDVLSGKFTWKVNNFSLFKDMIKTQKIMSPVFPAGECNLRISVYQSVVNSQEYISMCLESKETEKTLVSDRSCWCLFRMSALNQKPGCTHMHRDSYGRFAADNKSGDNTSLGWNDYMKMSDFVNPEAGFLLDDMAVFSTSFHVIKEFSSFTKNGGLIGGRNGAGARKSDGHMGKFTWRIENFTRLKDLLKKRKITGLCIKSKRFQIGNRDCRLIVYPRGQSQPPCHLSVFLEVTDSRSSSDWSCFVSHRLSVVNQRLEEKSVTKESQNRYSKAAKDWGWREFVTLTSLFDQDSGFLVQDTVVFSAEVLILKETSATKEYVEADSTNSVSPTDNSVKKSSFTWKVENFLAFKEIMETRKIFSKFFQAGGCELRIGVYESFDTICIYLESDQSAGTDVDNNFWVKYKMGILNQKNPAKSVWKESSICTKTWNNSVLQFMKVSDMLEADAGFLVRDTVVFVCEILDCCPWFEFSDLEVLASDDDQDALTTDPDEIIDSEESEGISGDEEDTFRDFLSRAGFHLTFGENPSQPQVTLREKLLMDAGAIAGFLTGLRVYLDDPTKVKRLLLPTKISCNDRSKLTKSDESSPSLMNLLMGVKVLQQAIIDLLLDIMVECCQPSEEGSHSEPSLLSPKTDGCVAATSSESTRERGAAEPSQHLVDERFKSDTDATLSTSAVPSSEMNGIDLLEKALAIEPMSPPTTSAGQSSDASVQSKTKWPEQSEELLGLIVNSLKTLDAAVPQGCPEPRRRPHSAQKIALVLDRAPKHLQPDLVSLVPKLVEHSEHPLAALALIERLQKPEAEPALREPVYNALSQLECDSEVWEDILSQSFELLSDLNEESLVAAIHFTFKTASQCQHLPEAVNAVRERLKSLGADVSLCVLDYLSKTVHSWPGIAEMILRDINTDDSVGANFATLPCGPFLIGENETASEMADLMEEHIFYANRQFFDVYILLEMLSISCLAEEASQTFERAVARGAIVAQAVAMVLEKQRVQSPNLNATSGDASLKHQDPVLEGEASEQPATGGTEFRIILNLAETLTHSRDPQVRGFVKMLYTILFKWFPDQPFRVQILRRLVDRFTSPTSSSHDLDLELEILAILIFQEQEVARPVLAMLKKVVEHANIDRAALWHQLRANKEELVRLKEEKKIEIQSMTKEKSSITQKFSESEAANTRLKSEMKAEADRFSREKKDLVEQFRDVESQLEWIRSERQDEIDKLSSEKKTLLDRLHEAETQLALLKTRKRDELKKVGKEKNALTEKLKVTEAARKRFEEELKRYATENVTREELRKSLEDQIRQLTQTVGQTKEEKREKEDQIARCEAYIDGMESKLQACQQYIHTLESSLREEISRHAPLYGANLESLSMKELDTIARIHEEGLRQIHALQQRKGHTLSHGLPQGHTLYPTTPPQLPPMAIGLPPQLIPNGSGVHSNGHINDTKGNNDFAMAPISENGLLPNPMACVKDAGKIPDCVEAMKQAYVDLRTTAMTMTSIIRSSPTLAFIVLQICFIFFASTFPCSSGSEDSYTITGRVKIPPSNVIGHIAKFSNVKVILNGGQKITFLRPDGYFTLYPFDPSVIKVSFEYIITHMPAGTHLIEVSAMGYFFSPVRVDVSARHRGKVQATLTETRRSLTELVLEPLKEEQYYEIREPFNIMSIVKSPMGLMVGFMVVVVFLMPKLMENIDPEEMKQAQEEMRRQGVPSLTSLLPGAGASR</sequence>
<evidence type="ECO:0000259" key="3">
    <source>
        <dbReference type="PROSITE" id="PS50144"/>
    </source>
</evidence>
<dbReference type="Proteomes" id="UP000516314">
    <property type="component" value="Chromosome 2"/>
</dbReference>
<evidence type="ECO:0000256" key="1">
    <source>
        <dbReference type="SAM" id="Coils"/>
    </source>
</evidence>
<organism evidence="4 5">
    <name type="scientific">Arabidopsis thaliana</name>
    <name type="common">Mouse-ear cress</name>
    <dbReference type="NCBI Taxonomy" id="3702"/>
    <lineage>
        <taxon>Eukaryota</taxon>
        <taxon>Viridiplantae</taxon>
        <taxon>Streptophyta</taxon>
        <taxon>Embryophyta</taxon>
        <taxon>Tracheophyta</taxon>
        <taxon>Spermatophyta</taxon>
        <taxon>Magnoliopsida</taxon>
        <taxon>eudicotyledons</taxon>
        <taxon>Gunneridae</taxon>
        <taxon>Pentapetalae</taxon>
        <taxon>rosids</taxon>
        <taxon>malvids</taxon>
        <taxon>Brassicales</taxon>
        <taxon>Brassicaceae</taxon>
        <taxon>Camelineae</taxon>
        <taxon>Arabidopsis</taxon>
    </lineage>
</organism>
<feature type="domain" description="MATH" evidence="3">
    <location>
        <begin position="778"/>
        <end position="908"/>
    </location>
</feature>
<evidence type="ECO:0000313" key="5">
    <source>
        <dbReference type="Proteomes" id="UP000516314"/>
    </source>
</evidence>
<dbReference type="EMBL" id="LR881467">
    <property type="protein sequence ID" value="CAD5319468.1"/>
    <property type="molecule type" value="Genomic_DNA"/>
</dbReference>
<dbReference type="InterPro" id="IPR019008">
    <property type="entry name" value="Beta_sandwich_EMC7"/>
</dbReference>
<dbReference type="InterPro" id="IPR008974">
    <property type="entry name" value="TRAF-like"/>
</dbReference>
<dbReference type="PANTHER" id="PTHR47242">
    <property type="entry name" value="TRAF-LIKE FAMILY PROTEIN"/>
    <property type="match status" value="1"/>
</dbReference>
<feature type="domain" description="MATH" evidence="3">
    <location>
        <begin position="533"/>
        <end position="657"/>
    </location>
</feature>
<feature type="region of interest" description="Disordered" evidence="2">
    <location>
        <begin position="1"/>
        <end position="39"/>
    </location>
</feature>
<dbReference type="Pfam" id="PF09430">
    <property type="entry name" value="EMC7_beta-sandw"/>
    <property type="match status" value="1"/>
</dbReference>
<feature type="region of interest" description="Disordered" evidence="2">
    <location>
        <begin position="2621"/>
        <end position="2646"/>
    </location>
</feature>
<dbReference type="SUPFAM" id="SSF48371">
    <property type="entry name" value="ARM repeat"/>
    <property type="match status" value="1"/>
</dbReference>
<reference evidence="4 5" key="1">
    <citation type="submission" date="2020-09" db="EMBL/GenBank/DDBJ databases">
        <authorList>
            <person name="Ashkenazy H."/>
        </authorList>
    </citation>
    <scope>NUCLEOTIDE SEQUENCE [LARGE SCALE GENOMIC DNA]</scope>
    <source>
        <strain evidence="5">cv. Cdm-0</strain>
    </source>
</reference>
<feature type="compositionally biased region" description="Polar residues" evidence="2">
    <location>
        <begin position="1635"/>
        <end position="1651"/>
    </location>
</feature>
<feature type="compositionally biased region" description="Polar residues" evidence="2">
    <location>
        <begin position="1604"/>
        <end position="1613"/>
    </location>
</feature>
<dbReference type="CDD" id="cd00121">
    <property type="entry name" value="MATH"/>
    <property type="match status" value="8"/>
</dbReference>
<dbReference type="PROSITE" id="PS50144">
    <property type="entry name" value="MATH"/>
    <property type="match status" value="8"/>
</dbReference>
<evidence type="ECO:0000256" key="2">
    <source>
        <dbReference type="SAM" id="MobiDB-lite"/>
    </source>
</evidence>
<feature type="domain" description="MATH" evidence="3">
    <location>
        <begin position="54"/>
        <end position="184"/>
    </location>
</feature>
<dbReference type="InterPro" id="IPR002083">
    <property type="entry name" value="MATH/TRAF_dom"/>
</dbReference>
<feature type="domain" description="MATH" evidence="3">
    <location>
        <begin position="1275"/>
        <end position="1399"/>
    </location>
</feature>
<feature type="compositionally biased region" description="Low complexity" evidence="2">
    <location>
        <begin position="712"/>
        <end position="749"/>
    </location>
</feature>
<gene>
    <name evidence="4" type="ORF">AT9943_LOCUS7649</name>
</gene>
<feature type="compositionally biased region" description="Low complexity" evidence="2">
    <location>
        <begin position="1"/>
        <end position="33"/>
    </location>
</feature>
<dbReference type="SUPFAM" id="SSF49599">
    <property type="entry name" value="TRAF domain-like"/>
    <property type="match status" value="8"/>
</dbReference>
<name>A0A7G2EBP1_ARATH</name>
<feature type="coiled-coil region" evidence="1">
    <location>
        <begin position="2071"/>
        <end position="2250"/>
    </location>
</feature>
<feature type="region of interest" description="Disordered" evidence="2">
    <location>
        <begin position="1556"/>
        <end position="1613"/>
    </location>
</feature>
<feature type="region of interest" description="Disordered" evidence="2">
    <location>
        <begin position="710"/>
        <end position="765"/>
    </location>
</feature>
<evidence type="ECO:0000313" key="4">
    <source>
        <dbReference type="EMBL" id="CAD5319468.1"/>
    </source>
</evidence>
<feature type="domain" description="MATH" evidence="3">
    <location>
        <begin position="368"/>
        <end position="504"/>
    </location>
</feature>
<dbReference type="PANTHER" id="PTHR47242:SF1">
    <property type="entry name" value="TRAF-LIKE FAMILY PROTEIN"/>
    <property type="match status" value="1"/>
</dbReference>
<feature type="compositionally biased region" description="Basic and acidic residues" evidence="2">
    <location>
        <begin position="1594"/>
        <end position="1603"/>
    </location>
</feature>
<dbReference type="InterPro" id="IPR016024">
    <property type="entry name" value="ARM-type_fold"/>
</dbReference>
<accession>A0A7G2EBP1</accession>
<dbReference type="SMART" id="SM00061">
    <property type="entry name" value="MATH"/>
    <property type="match status" value="8"/>
</dbReference>
<dbReference type="Gene3D" id="2.60.210.10">
    <property type="entry name" value="Apoptosis, Tumor Necrosis Factor Receptor Associated Protein 2, Chain A"/>
    <property type="match status" value="8"/>
</dbReference>
<feature type="domain" description="MATH" evidence="3">
    <location>
        <begin position="213"/>
        <end position="349"/>
    </location>
</feature>
<feature type="domain" description="MATH" evidence="3">
    <location>
        <begin position="943"/>
        <end position="1079"/>
    </location>
</feature>
<keyword evidence="1" id="KW-0175">Coiled coil</keyword>